<evidence type="ECO:0000313" key="1">
    <source>
        <dbReference type="EMBL" id="MCE2596374.1"/>
    </source>
</evidence>
<evidence type="ECO:0008006" key="3">
    <source>
        <dbReference type="Google" id="ProtNLM"/>
    </source>
</evidence>
<organism evidence="1 2">
    <name type="scientific">Motilimonas cestriensis</name>
    <dbReference type="NCBI Taxonomy" id="2742685"/>
    <lineage>
        <taxon>Bacteria</taxon>
        <taxon>Pseudomonadati</taxon>
        <taxon>Pseudomonadota</taxon>
        <taxon>Gammaproteobacteria</taxon>
        <taxon>Alteromonadales</taxon>
        <taxon>Alteromonadales genera incertae sedis</taxon>
        <taxon>Motilimonas</taxon>
    </lineage>
</organism>
<accession>A0ABS8WFP7</accession>
<reference evidence="1 2" key="1">
    <citation type="journal article" date="2022" name="Environ. Microbiol. Rep.">
        <title>Eco-phylogenetic analyses reveal divergent evolution of vitamin B12 metabolism in the marine bacterial family 'Psychromonadaceae'.</title>
        <authorList>
            <person name="Jin X."/>
            <person name="Yang Y."/>
            <person name="Cao H."/>
            <person name="Gao B."/>
            <person name="Zhao Z."/>
        </authorList>
    </citation>
    <scope>NUCLEOTIDE SEQUENCE [LARGE SCALE GENOMIC DNA]</scope>
    <source>
        <strain evidence="1 2">MKS20</strain>
    </source>
</reference>
<sequence>MNYLSNKFFPKSILPIFACFLISCTSESSDNQPVPLDVKNKLSITQGVFGAITSHDDIGDNHVEFASGFNIDIFYDQPSMDLNEAVTPLVSIQSDEKGFYEHELETGEYCICTRFRRCAPIVIHENEMLRLDYELSTGPGWSLPNDPERALEFSCKKP</sequence>
<name>A0ABS8WFP7_9GAMM</name>
<dbReference type="RefSeq" id="WP_232803170.1">
    <property type="nucleotide sequence ID" value="NZ_JAIMJA010000018.1"/>
</dbReference>
<evidence type="ECO:0000313" key="2">
    <source>
        <dbReference type="Proteomes" id="UP001201273"/>
    </source>
</evidence>
<proteinExistence type="predicted"/>
<protein>
    <recommendedName>
        <fullName evidence="3">Carboxypeptidase regulatory-like domain-containing protein</fullName>
    </recommendedName>
</protein>
<gene>
    <name evidence="1" type="ORF">K6Y31_16365</name>
</gene>
<keyword evidence="2" id="KW-1185">Reference proteome</keyword>
<dbReference type="PROSITE" id="PS51257">
    <property type="entry name" value="PROKAR_LIPOPROTEIN"/>
    <property type="match status" value="1"/>
</dbReference>
<comment type="caution">
    <text evidence="1">The sequence shown here is derived from an EMBL/GenBank/DDBJ whole genome shotgun (WGS) entry which is preliminary data.</text>
</comment>
<dbReference type="EMBL" id="JAIMJA010000018">
    <property type="protein sequence ID" value="MCE2596374.1"/>
    <property type="molecule type" value="Genomic_DNA"/>
</dbReference>
<dbReference type="Proteomes" id="UP001201273">
    <property type="component" value="Unassembled WGS sequence"/>
</dbReference>